<comment type="caution">
    <text evidence="1">The sequence shown here is derived from an EMBL/GenBank/DDBJ whole genome shotgun (WGS) entry which is preliminary data.</text>
</comment>
<name>A0A2M7R662_9BACT</name>
<accession>A0A2M7R662</accession>
<gene>
    <name evidence="1" type="ORF">COY73_02110</name>
</gene>
<dbReference type="EMBL" id="PFLW01000054">
    <property type="protein sequence ID" value="PIY89023.1"/>
    <property type="molecule type" value="Genomic_DNA"/>
</dbReference>
<dbReference type="AlphaFoldDB" id="A0A2M7R662"/>
<proteinExistence type="predicted"/>
<dbReference type="PANTHER" id="PTHR38471:SF2">
    <property type="entry name" value="FOUR HELIX BUNDLE PROTEIN"/>
    <property type="match status" value="1"/>
</dbReference>
<organism evidence="1 2">
    <name type="scientific">Candidatus Nealsonbacteria bacterium CG_4_10_14_0_8_um_filter_37_14</name>
    <dbReference type="NCBI Taxonomy" id="1974684"/>
    <lineage>
        <taxon>Bacteria</taxon>
        <taxon>Candidatus Nealsoniibacteriota</taxon>
    </lineage>
</organism>
<dbReference type="InterPro" id="IPR036583">
    <property type="entry name" value="23S_rRNA_IVS_sf"/>
</dbReference>
<dbReference type="SUPFAM" id="SSF158446">
    <property type="entry name" value="IVS-encoded protein-like"/>
    <property type="match status" value="1"/>
</dbReference>
<reference evidence="2" key="1">
    <citation type="submission" date="2017-09" db="EMBL/GenBank/DDBJ databases">
        <title>Depth-based differentiation of microbial function through sediment-hosted aquifers and enrichment of novel symbionts in the deep terrestrial subsurface.</title>
        <authorList>
            <person name="Probst A.J."/>
            <person name="Ladd B."/>
            <person name="Jarett J.K."/>
            <person name="Geller-Mcgrath D.E."/>
            <person name="Sieber C.M.K."/>
            <person name="Emerson J.B."/>
            <person name="Anantharaman K."/>
            <person name="Thomas B.C."/>
            <person name="Malmstrom R."/>
            <person name="Stieglmeier M."/>
            <person name="Klingl A."/>
            <person name="Woyke T."/>
            <person name="Ryan C.M."/>
            <person name="Banfield J.F."/>
        </authorList>
    </citation>
    <scope>NUCLEOTIDE SEQUENCE [LARGE SCALE GENOMIC DNA]</scope>
</reference>
<dbReference type="Proteomes" id="UP000230767">
    <property type="component" value="Unassembled WGS sequence"/>
</dbReference>
<evidence type="ECO:0000313" key="1">
    <source>
        <dbReference type="EMBL" id="PIY89023.1"/>
    </source>
</evidence>
<dbReference type="Gene3D" id="1.20.1440.60">
    <property type="entry name" value="23S rRNA-intervening sequence"/>
    <property type="match status" value="1"/>
</dbReference>
<protein>
    <recommendedName>
        <fullName evidence="3">Four helix bundle protein</fullName>
    </recommendedName>
</protein>
<sequence length="124" mass="14152">MTNNKKCKLFRFLEWEVYRDAQEAFMMVLKIVRRLSSDLRYTLGSQIVGSALSVILNIAEGSGRVTDKEMGRFFDISTGSINETVAGLDSLLKLKIISDKEFNELFNKYESISRQLGGFKKRLS</sequence>
<dbReference type="PANTHER" id="PTHR38471">
    <property type="entry name" value="FOUR HELIX BUNDLE PROTEIN"/>
    <property type="match status" value="1"/>
</dbReference>
<dbReference type="Pfam" id="PF05635">
    <property type="entry name" value="23S_rRNA_IVP"/>
    <property type="match status" value="1"/>
</dbReference>
<evidence type="ECO:0000313" key="2">
    <source>
        <dbReference type="Proteomes" id="UP000230767"/>
    </source>
</evidence>
<dbReference type="NCBIfam" id="TIGR02436">
    <property type="entry name" value="four helix bundle protein"/>
    <property type="match status" value="1"/>
</dbReference>
<evidence type="ECO:0008006" key="3">
    <source>
        <dbReference type="Google" id="ProtNLM"/>
    </source>
</evidence>
<dbReference type="CDD" id="cd16377">
    <property type="entry name" value="23S_rRNA_IVP_like"/>
    <property type="match status" value="1"/>
</dbReference>
<dbReference type="InterPro" id="IPR012657">
    <property type="entry name" value="23S_rRNA-intervening_sequence"/>
</dbReference>